<keyword evidence="2" id="KW-1185">Reference proteome</keyword>
<dbReference type="Proteomes" id="UP001165293">
    <property type="component" value="Unassembled WGS sequence"/>
</dbReference>
<name>A0ABS8JJJ9_9GAMM</name>
<dbReference type="EMBL" id="JAJGAK010000003">
    <property type="protein sequence ID" value="MCC8363790.1"/>
    <property type="molecule type" value="Genomic_DNA"/>
</dbReference>
<sequence length="161" mass="16935">MSKGRLARGAVLLLLAIGALLAVAFIALYARDQPRIDVDSRGLGASALGRIVAKDWMVDEGALVKKVQAGVSSTGCWSRACMKAFGFDTCDEAGNALVCRYRGTMDITNSSHAKVPTHQVMTVLIEANIAANGQADITIGRSGWNGSGETLRVPASVPWST</sequence>
<organism evidence="1 2">
    <name type="scientific">Noviluteimonas lactosilytica</name>
    <dbReference type="NCBI Taxonomy" id="2888523"/>
    <lineage>
        <taxon>Bacteria</taxon>
        <taxon>Pseudomonadati</taxon>
        <taxon>Pseudomonadota</taxon>
        <taxon>Gammaproteobacteria</taxon>
        <taxon>Lysobacterales</taxon>
        <taxon>Lysobacteraceae</taxon>
        <taxon>Noviluteimonas</taxon>
    </lineage>
</organism>
<dbReference type="RefSeq" id="WP_230527595.1">
    <property type="nucleotide sequence ID" value="NZ_JAJGAK010000003.1"/>
</dbReference>
<comment type="caution">
    <text evidence="1">The sequence shown here is derived from an EMBL/GenBank/DDBJ whole genome shotgun (WGS) entry which is preliminary data.</text>
</comment>
<proteinExistence type="predicted"/>
<evidence type="ECO:0000313" key="1">
    <source>
        <dbReference type="EMBL" id="MCC8363790.1"/>
    </source>
</evidence>
<gene>
    <name evidence="1" type="ORF">LK996_11975</name>
</gene>
<protein>
    <submittedName>
        <fullName evidence="1">Uncharacterized protein</fullName>
    </submittedName>
</protein>
<evidence type="ECO:0000313" key="2">
    <source>
        <dbReference type="Proteomes" id="UP001165293"/>
    </source>
</evidence>
<reference evidence="1" key="1">
    <citation type="submission" date="2021-10" db="EMBL/GenBank/DDBJ databases">
        <authorList>
            <person name="Lyu M."/>
            <person name="Wang X."/>
            <person name="Meng X."/>
            <person name="Xu K."/>
        </authorList>
    </citation>
    <scope>NUCLEOTIDE SEQUENCE</scope>
    <source>
        <strain evidence="1">A6</strain>
    </source>
</reference>
<accession>A0ABS8JJJ9</accession>